<evidence type="ECO:0000259" key="10">
    <source>
        <dbReference type="Pfam" id="PF04290"/>
    </source>
</evidence>
<gene>
    <name evidence="11" type="ORF">M670_01757</name>
</gene>
<evidence type="ECO:0000256" key="6">
    <source>
        <dbReference type="ARBA" id="ARBA00022989"/>
    </source>
</evidence>
<dbReference type="GO" id="GO:0005886">
    <property type="term" value="C:plasma membrane"/>
    <property type="evidence" value="ECO:0007669"/>
    <property type="project" value="UniProtKB-SubCell"/>
</dbReference>
<name>A0A072NNA1_SCHAZ</name>
<feature type="transmembrane region" description="Helical" evidence="9">
    <location>
        <begin position="38"/>
        <end position="58"/>
    </location>
</feature>
<feature type="transmembrane region" description="Helical" evidence="9">
    <location>
        <begin position="73"/>
        <end position="91"/>
    </location>
</feature>
<dbReference type="GO" id="GO:0015740">
    <property type="term" value="P:C4-dicarboxylate transport"/>
    <property type="evidence" value="ECO:0007669"/>
    <property type="project" value="TreeGrafter"/>
</dbReference>
<feature type="domain" description="Tripartite ATP-independent periplasmic transporters DctQ component" evidence="10">
    <location>
        <begin position="50"/>
        <end position="180"/>
    </location>
</feature>
<evidence type="ECO:0000256" key="5">
    <source>
        <dbReference type="ARBA" id="ARBA00022692"/>
    </source>
</evidence>
<dbReference type="OrthoDB" id="1807003at2"/>
<evidence type="ECO:0000313" key="12">
    <source>
        <dbReference type="Proteomes" id="UP000027936"/>
    </source>
</evidence>
<evidence type="ECO:0000256" key="7">
    <source>
        <dbReference type="ARBA" id="ARBA00023136"/>
    </source>
</evidence>
<feature type="transmembrane region" description="Helical" evidence="9">
    <location>
        <begin position="112"/>
        <end position="132"/>
    </location>
</feature>
<keyword evidence="7 9" id="KW-0472">Membrane</keyword>
<dbReference type="GeneID" id="89469715"/>
<reference evidence="11 12" key="1">
    <citation type="submission" date="2014-04" db="EMBL/GenBank/DDBJ databases">
        <title>Draft genome sequence of Bacillus azotoformans MEV2011, a (co-) denitrifying strain unable to grow in the presence of oxygen.</title>
        <authorList>
            <person name="Nielsen M."/>
            <person name="Schreiber L."/>
            <person name="Finster K."/>
            <person name="Schramm A."/>
        </authorList>
    </citation>
    <scope>NUCLEOTIDE SEQUENCE [LARGE SCALE GENOMIC DNA]</scope>
    <source>
        <strain evidence="11 12">MEV2011</strain>
    </source>
</reference>
<protein>
    <submittedName>
        <fullName evidence="11">TRAP-type C4-dicarboxylate transport system, small permease component</fullName>
    </submittedName>
</protein>
<dbReference type="RefSeq" id="WP_004432425.1">
    <property type="nucleotide sequence ID" value="NZ_JJRY01000005.1"/>
</dbReference>
<evidence type="ECO:0000256" key="1">
    <source>
        <dbReference type="ARBA" id="ARBA00004429"/>
    </source>
</evidence>
<dbReference type="Proteomes" id="UP000027936">
    <property type="component" value="Unassembled WGS sequence"/>
</dbReference>
<proteinExistence type="inferred from homology"/>
<keyword evidence="6 9" id="KW-1133">Transmembrane helix</keyword>
<dbReference type="PANTHER" id="PTHR35011:SF10">
    <property type="entry name" value="TRAP TRANSPORTER SMALL PERMEASE PROTEIN"/>
    <property type="match status" value="1"/>
</dbReference>
<comment type="similarity">
    <text evidence="8">Belongs to the TRAP transporter small permease family.</text>
</comment>
<keyword evidence="2" id="KW-0813">Transport</keyword>
<feature type="transmembrane region" description="Helical" evidence="9">
    <location>
        <begin position="152"/>
        <end position="172"/>
    </location>
</feature>
<keyword evidence="3" id="KW-1003">Cell membrane</keyword>
<evidence type="ECO:0000313" key="11">
    <source>
        <dbReference type="EMBL" id="KEF38941.1"/>
    </source>
</evidence>
<dbReference type="InterPro" id="IPR007387">
    <property type="entry name" value="TRAP_DctQ"/>
</dbReference>
<keyword evidence="5 9" id="KW-0812">Transmembrane</keyword>
<keyword evidence="4" id="KW-0997">Cell inner membrane</keyword>
<dbReference type="EMBL" id="JJRY01000005">
    <property type="protein sequence ID" value="KEF38941.1"/>
    <property type="molecule type" value="Genomic_DNA"/>
</dbReference>
<evidence type="ECO:0000256" key="8">
    <source>
        <dbReference type="ARBA" id="ARBA00038436"/>
    </source>
</evidence>
<evidence type="ECO:0000256" key="4">
    <source>
        <dbReference type="ARBA" id="ARBA00022519"/>
    </source>
</evidence>
<dbReference type="InterPro" id="IPR055348">
    <property type="entry name" value="DctQ"/>
</dbReference>
<organism evidence="11 12">
    <name type="scientific">Schinkia azotoformans MEV2011</name>
    <dbReference type="NCBI Taxonomy" id="1348973"/>
    <lineage>
        <taxon>Bacteria</taxon>
        <taxon>Bacillati</taxon>
        <taxon>Bacillota</taxon>
        <taxon>Bacilli</taxon>
        <taxon>Bacillales</taxon>
        <taxon>Bacillaceae</taxon>
        <taxon>Calidifontibacillus/Schinkia group</taxon>
        <taxon>Schinkia</taxon>
    </lineage>
</organism>
<dbReference type="AlphaFoldDB" id="A0A072NNA1"/>
<dbReference type="PANTHER" id="PTHR35011">
    <property type="entry name" value="2,3-DIKETO-L-GULONATE TRAP TRANSPORTER SMALL PERMEASE PROTEIN YIAM"/>
    <property type="match status" value="1"/>
</dbReference>
<evidence type="ECO:0000256" key="9">
    <source>
        <dbReference type="SAM" id="Phobius"/>
    </source>
</evidence>
<evidence type="ECO:0000256" key="2">
    <source>
        <dbReference type="ARBA" id="ARBA00022448"/>
    </source>
</evidence>
<dbReference type="PATRIC" id="fig|1348973.3.peg.1717"/>
<comment type="subcellular location">
    <subcellularLocation>
        <location evidence="1">Cell inner membrane</location>
        <topology evidence="1">Multi-pass membrane protein</topology>
    </subcellularLocation>
</comment>
<sequence>MNEVTELTTGKESISLNIEKNAAGINMFEKFTIKVSKFFAWISGSAVIVMMLLIVINGIKRIFSTPILGTTEIVGWLAAISVSFALGFTQIHRGHVDIDLLVSKFPKGLQKVLRIIVAFLSLGFFGIVGWQLFQYAFSLSANRNVSQTLGVIYYPFVILSALGFFVFVLVLLKDLISEIKGGESNGSN</sequence>
<accession>A0A072NNA1</accession>
<dbReference type="Pfam" id="PF04290">
    <property type="entry name" value="DctQ"/>
    <property type="match status" value="1"/>
</dbReference>
<dbReference type="GO" id="GO:0022857">
    <property type="term" value="F:transmembrane transporter activity"/>
    <property type="evidence" value="ECO:0007669"/>
    <property type="project" value="TreeGrafter"/>
</dbReference>
<evidence type="ECO:0000256" key="3">
    <source>
        <dbReference type="ARBA" id="ARBA00022475"/>
    </source>
</evidence>
<comment type="caution">
    <text evidence="11">The sequence shown here is derived from an EMBL/GenBank/DDBJ whole genome shotgun (WGS) entry which is preliminary data.</text>
</comment>